<keyword evidence="2" id="KW-1185">Reference proteome</keyword>
<reference evidence="1 2" key="1">
    <citation type="submission" date="2024-09" db="EMBL/GenBank/DDBJ databases">
        <title>Laminarin stimulates single cell rates of sulfate reduction while oxygen inhibits transcriptomic activity in coastal marine sediment.</title>
        <authorList>
            <person name="Lindsay M."/>
            <person name="Orcutt B."/>
            <person name="Emerson D."/>
            <person name="Stepanauskas R."/>
            <person name="D'Angelo T."/>
        </authorList>
    </citation>
    <scope>NUCLEOTIDE SEQUENCE [LARGE SCALE GENOMIC DNA]</scope>
    <source>
        <strain evidence="1">SAG AM-311-K15</strain>
    </source>
</reference>
<dbReference type="PANTHER" id="PTHR38134:SF2">
    <property type="entry name" value="GALACTOKINASE"/>
    <property type="match status" value="1"/>
</dbReference>
<dbReference type="SUPFAM" id="SSF53756">
    <property type="entry name" value="UDP-Glycosyltransferase/glycogen phosphorylase"/>
    <property type="match status" value="1"/>
</dbReference>
<dbReference type="InterPro" id="IPR053205">
    <property type="entry name" value="GHMP_kinase_L-arabinokinase"/>
</dbReference>
<dbReference type="EMBL" id="JBHPBY010000285">
    <property type="protein sequence ID" value="MFC1852233.1"/>
    <property type="molecule type" value="Genomic_DNA"/>
</dbReference>
<name>A0ABV6Z1A8_UNCC1</name>
<organism evidence="1 2">
    <name type="scientific">candidate division CSSED10-310 bacterium</name>
    <dbReference type="NCBI Taxonomy" id="2855610"/>
    <lineage>
        <taxon>Bacteria</taxon>
        <taxon>Bacteria division CSSED10-310</taxon>
    </lineage>
</organism>
<dbReference type="Proteomes" id="UP001594351">
    <property type="component" value="Unassembled WGS sequence"/>
</dbReference>
<gene>
    <name evidence="1" type="ORF">ACFL27_18715</name>
</gene>
<accession>A0ABV6Z1A8</accession>
<protein>
    <submittedName>
        <fullName evidence="1">Glycosyltransferase family protein</fullName>
    </submittedName>
</protein>
<dbReference type="PANTHER" id="PTHR38134">
    <property type="entry name" value="SLR1395 PROTEIN"/>
    <property type="match status" value="1"/>
</dbReference>
<comment type="caution">
    <text evidence="1">The sequence shown here is derived from an EMBL/GenBank/DDBJ whole genome shotgun (WGS) entry which is preliminary data.</text>
</comment>
<dbReference type="Gene3D" id="3.40.50.2000">
    <property type="entry name" value="Glycogen Phosphorylase B"/>
    <property type="match status" value="1"/>
</dbReference>
<evidence type="ECO:0000313" key="1">
    <source>
        <dbReference type="EMBL" id="MFC1852233.1"/>
    </source>
</evidence>
<dbReference type="Pfam" id="PF13528">
    <property type="entry name" value="Glyco_trans_1_3"/>
    <property type="match status" value="1"/>
</dbReference>
<evidence type="ECO:0000313" key="2">
    <source>
        <dbReference type="Proteomes" id="UP001594351"/>
    </source>
</evidence>
<sequence length="369" mass="41827">MVDRVTIAYFISSHGYGHAARAAAIMVELKNLNPALAFEIFTAVPAWFFQESLVFPFQYHAIVTDIGLVQKTSLQEDLNETILRLSEFYPFNTDLIDDLVFRIHESKCRFIISDIAPLGLAVAQHIGLPSLLVENFTWDWIYQSYANAEGRLKQYASYLSDIFVTADYRIQTEPVCMSYDADLITAPVCRRIKQSALKIRQQLAIPKSKKMVTITMGGIPWKYTFLQKLTDHKHIQFIIPGAANKIQKQDNLILLPNRSGIFHPDLVNASDAVIGKTGYSTLAEVFHGGIPFMYVARPDFPESEILARFIQQQMYGIPLTELELNECSFLSQLPEILDLRRLKRNSMNGSVQAAEFIHSILQNMASQVD</sequence>
<proteinExistence type="predicted"/>